<reference evidence="2 3" key="1">
    <citation type="submission" date="2016-11" db="EMBL/GenBank/DDBJ databases">
        <authorList>
            <person name="Jaros S."/>
            <person name="Januszkiewicz K."/>
            <person name="Wedrychowicz H."/>
        </authorList>
    </citation>
    <scope>NUCLEOTIDE SEQUENCE [LARGE SCALE GENOMIC DNA]</scope>
    <source>
        <strain evidence="2 3">DSM 15930</strain>
    </source>
</reference>
<keyword evidence="1" id="KW-0472">Membrane</keyword>
<protein>
    <submittedName>
        <fullName evidence="2">Uncharacterized protein</fullName>
    </submittedName>
</protein>
<dbReference type="Proteomes" id="UP000184038">
    <property type="component" value="Unassembled WGS sequence"/>
</dbReference>
<name>A0A1M7GP48_9FIRM</name>
<dbReference type="OrthoDB" id="5198105at2"/>
<keyword evidence="3" id="KW-1185">Reference proteome</keyword>
<dbReference type="AlphaFoldDB" id="A0A1M7GP48"/>
<evidence type="ECO:0000313" key="2">
    <source>
        <dbReference type="EMBL" id="SHM18174.1"/>
    </source>
</evidence>
<organism evidence="2 3">
    <name type="scientific">Anaerosporobacter mobilis DSM 15930</name>
    <dbReference type="NCBI Taxonomy" id="1120996"/>
    <lineage>
        <taxon>Bacteria</taxon>
        <taxon>Bacillati</taxon>
        <taxon>Bacillota</taxon>
        <taxon>Clostridia</taxon>
        <taxon>Lachnospirales</taxon>
        <taxon>Lachnospiraceae</taxon>
        <taxon>Anaerosporobacter</taxon>
    </lineage>
</organism>
<evidence type="ECO:0000256" key="1">
    <source>
        <dbReference type="SAM" id="Phobius"/>
    </source>
</evidence>
<feature type="transmembrane region" description="Helical" evidence="1">
    <location>
        <begin position="136"/>
        <end position="169"/>
    </location>
</feature>
<proteinExistence type="predicted"/>
<dbReference type="EMBL" id="FRCP01000007">
    <property type="protein sequence ID" value="SHM18174.1"/>
    <property type="molecule type" value="Genomic_DNA"/>
</dbReference>
<evidence type="ECO:0000313" key="3">
    <source>
        <dbReference type="Proteomes" id="UP000184038"/>
    </source>
</evidence>
<keyword evidence="1" id="KW-1133">Transmembrane helix</keyword>
<feature type="transmembrane region" description="Helical" evidence="1">
    <location>
        <begin position="75"/>
        <end position="93"/>
    </location>
</feature>
<gene>
    <name evidence="2" type="ORF">SAMN02746066_01039</name>
</gene>
<sequence length="178" mass="20663">MKKIRFSYVILSLALFLIMLTFMRHVAKQVELISGGTAILDLNFYNSKEFMMQTLQELGQKGRDFYLSKFFIVDFFYPITYAAFYGFTILYVLEKLKNHSRLIKLLALIPVCGMCFDWMENVFIGSLLTTFPNDSAFLYLMVTMSTILKFSFVYLAVVTIIILVGIVIIKRNKFLNTN</sequence>
<accession>A0A1M7GP48</accession>
<feature type="transmembrane region" description="Helical" evidence="1">
    <location>
        <begin position="105"/>
        <end position="124"/>
    </location>
</feature>
<dbReference type="RefSeq" id="WP_073284049.1">
    <property type="nucleotide sequence ID" value="NZ_FRCP01000007.1"/>
</dbReference>
<keyword evidence="1" id="KW-0812">Transmembrane</keyword>
<dbReference type="STRING" id="1120996.SAMN02746066_01039"/>